<name>A0A3P7J4W2_STRVU</name>
<accession>A0A3P7J4W2</accession>
<sequence length="216" mass="25129">MPGKNADARPWGQVNWTGAQLAVERTINMDCIIVFRQMRKNIIQFYVIYSKTHKFAILCDGNIRLNIGQWARLQYIGNDFRRGQMLHSGSLRLINYIAAPQFIVAKKFKMREVNDDFAEYIVILTLRAKIQNRDGDLIIESNDVGTIKVDAQWSPTFPVPEEFPKGAVVEIEFVRDCWYLRKLHGHWHDGFDLRRLDSPFIGPGYTVEETEKFYGK</sequence>
<dbReference type="Proteomes" id="UP000270094">
    <property type="component" value="Unassembled WGS sequence"/>
</dbReference>
<dbReference type="EMBL" id="UYYB01020300">
    <property type="protein sequence ID" value="VDM71417.1"/>
    <property type="molecule type" value="Genomic_DNA"/>
</dbReference>
<evidence type="ECO:0000313" key="1">
    <source>
        <dbReference type="EMBL" id="VDM71417.1"/>
    </source>
</evidence>
<dbReference type="AlphaFoldDB" id="A0A3P7J4W2"/>
<gene>
    <name evidence="1" type="ORF">SVUK_LOCUS6415</name>
</gene>
<evidence type="ECO:0000313" key="2">
    <source>
        <dbReference type="Proteomes" id="UP000270094"/>
    </source>
</evidence>
<feature type="non-terminal residue" evidence="1">
    <location>
        <position position="216"/>
    </location>
</feature>
<dbReference type="OrthoDB" id="5870755at2759"/>
<organism evidence="1 2">
    <name type="scientific">Strongylus vulgaris</name>
    <name type="common">Blood worm</name>
    <dbReference type="NCBI Taxonomy" id="40348"/>
    <lineage>
        <taxon>Eukaryota</taxon>
        <taxon>Metazoa</taxon>
        <taxon>Ecdysozoa</taxon>
        <taxon>Nematoda</taxon>
        <taxon>Chromadorea</taxon>
        <taxon>Rhabditida</taxon>
        <taxon>Rhabditina</taxon>
        <taxon>Rhabditomorpha</taxon>
        <taxon>Strongyloidea</taxon>
        <taxon>Strongylidae</taxon>
        <taxon>Strongylus</taxon>
    </lineage>
</organism>
<reference evidence="1 2" key="1">
    <citation type="submission" date="2018-11" db="EMBL/GenBank/DDBJ databases">
        <authorList>
            <consortium name="Pathogen Informatics"/>
        </authorList>
    </citation>
    <scope>NUCLEOTIDE SEQUENCE [LARGE SCALE GENOMIC DNA]</scope>
</reference>
<protein>
    <submittedName>
        <fullName evidence="1">Uncharacterized protein</fullName>
    </submittedName>
</protein>
<keyword evidence="2" id="KW-1185">Reference proteome</keyword>
<proteinExistence type="predicted"/>